<dbReference type="EMBL" id="FQZZ01000002">
    <property type="protein sequence ID" value="SHJ93449.1"/>
    <property type="molecule type" value="Genomic_DNA"/>
</dbReference>
<protein>
    <submittedName>
        <fullName evidence="3">General stress protein 26</fullName>
    </submittedName>
</protein>
<dbReference type="GO" id="GO:0005829">
    <property type="term" value="C:cytosol"/>
    <property type="evidence" value="ECO:0007669"/>
    <property type="project" value="TreeGrafter"/>
</dbReference>
<dbReference type="Gene3D" id="2.30.110.10">
    <property type="entry name" value="Electron Transport, Fmn-binding Protein, Chain A"/>
    <property type="match status" value="1"/>
</dbReference>
<dbReference type="PANTHER" id="PTHR35176:SF6">
    <property type="entry name" value="HEME OXYGENASE HI_0854-RELATED"/>
    <property type="match status" value="1"/>
</dbReference>
<accession>A0A1H0GYC9</accession>
<dbReference type="AlphaFoldDB" id="A0A1H0GYC9"/>
<dbReference type="Proteomes" id="UP000324252">
    <property type="component" value="Unassembled WGS sequence"/>
</dbReference>
<dbReference type="InterPro" id="IPR052019">
    <property type="entry name" value="F420H2_bilvrd_red/Heme_oxyg"/>
</dbReference>
<dbReference type="InterPro" id="IPR011576">
    <property type="entry name" value="Pyridox_Oxase_N"/>
</dbReference>
<reference evidence="3 4" key="1">
    <citation type="submission" date="2016-11" db="EMBL/GenBank/DDBJ databases">
        <authorList>
            <person name="Varghese N."/>
            <person name="Submissions S."/>
        </authorList>
    </citation>
    <scope>NUCLEOTIDE SEQUENCE [LARGE SCALE GENOMIC DNA]</scope>
    <source>
        <strain evidence="3 4">DSM 29620</strain>
    </source>
</reference>
<feature type="domain" description="Pyridoxamine 5'-phosphate oxidase N-terminal" evidence="2">
    <location>
        <begin position="9"/>
        <end position="133"/>
    </location>
</feature>
<dbReference type="RefSeq" id="WP_149788099.1">
    <property type="nucleotide sequence ID" value="NZ_FNIO01000003.1"/>
</dbReference>
<evidence type="ECO:0000259" key="2">
    <source>
        <dbReference type="Pfam" id="PF01243"/>
    </source>
</evidence>
<name>A0A1H0GYC9_9RHOB</name>
<evidence type="ECO:0000313" key="4">
    <source>
        <dbReference type="Proteomes" id="UP000324252"/>
    </source>
</evidence>
<keyword evidence="1" id="KW-0560">Oxidoreductase</keyword>
<dbReference type="PANTHER" id="PTHR35176">
    <property type="entry name" value="HEME OXYGENASE HI_0854-RELATED"/>
    <property type="match status" value="1"/>
</dbReference>
<organism evidence="3 4">
    <name type="scientific">Lutimaribacter pacificus</name>
    <dbReference type="NCBI Taxonomy" id="391948"/>
    <lineage>
        <taxon>Bacteria</taxon>
        <taxon>Pseudomonadati</taxon>
        <taxon>Pseudomonadota</taxon>
        <taxon>Alphaproteobacteria</taxon>
        <taxon>Rhodobacterales</taxon>
        <taxon>Roseobacteraceae</taxon>
        <taxon>Lutimaribacter</taxon>
    </lineage>
</organism>
<sequence>MPTAFDPEEVLRLPLMATLGTLSGDGAPCTAPVWFAWEDGALWMLSDESASSARRIAADPRVSVEIVDYDNAAGRLRHLGLRGRASVEPMDPALFRRLLRRYLGPAETWNPWFIEHVARIEDPSGRLIRLVPESTFTNDVSYFRTGPDLAPPR</sequence>
<dbReference type="GO" id="GO:0070967">
    <property type="term" value="F:coenzyme F420 binding"/>
    <property type="evidence" value="ECO:0007669"/>
    <property type="project" value="TreeGrafter"/>
</dbReference>
<evidence type="ECO:0000313" key="3">
    <source>
        <dbReference type="EMBL" id="SHJ93449.1"/>
    </source>
</evidence>
<evidence type="ECO:0000256" key="1">
    <source>
        <dbReference type="ARBA" id="ARBA00023002"/>
    </source>
</evidence>
<dbReference type="Pfam" id="PF01243">
    <property type="entry name" value="PNPOx_N"/>
    <property type="match status" value="1"/>
</dbReference>
<dbReference type="GO" id="GO:0016627">
    <property type="term" value="F:oxidoreductase activity, acting on the CH-CH group of donors"/>
    <property type="evidence" value="ECO:0007669"/>
    <property type="project" value="TreeGrafter"/>
</dbReference>
<dbReference type="SUPFAM" id="SSF50475">
    <property type="entry name" value="FMN-binding split barrel"/>
    <property type="match status" value="1"/>
</dbReference>
<gene>
    <name evidence="3" type="ORF">SAMN05444142_102439</name>
</gene>
<keyword evidence="4" id="KW-1185">Reference proteome</keyword>
<proteinExistence type="predicted"/>
<dbReference type="InterPro" id="IPR012349">
    <property type="entry name" value="Split_barrel_FMN-bd"/>
</dbReference>
<dbReference type="OrthoDB" id="2664130at2"/>